<keyword evidence="8" id="KW-0472">Membrane</keyword>
<keyword evidence="10" id="KW-1185">Reference proteome</keyword>
<proteinExistence type="inferred from homology"/>
<dbReference type="GO" id="GO:0020037">
    <property type="term" value="F:heme binding"/>
    <property type="evidence" value="ECO:0007669"/>
    <property type="project" value="InterPro"/>
</dbReference>
<evidence type="ECO:0000256" key="2">
    <source>
        <dbReference type="ARBA" id="ARBA00010617"/>
    </source>
</evidence>
<dbReference type="CDD" id="cd11042">
    <property type="entry name" value="CYP51-like"/>
    <property type="match status" value="1"/>
</dbReference>
<keyword evidence="9" id="KW-0489">Methyltransferase</keyword>
<dbReference type="InterPro" id="IPR050529">
    <property type="entry name" value="CYP450_sterol_14alpha_dmase"/>
</dbReference>
<evidence type="ECO:0000256" key="5">
    <source>
        <dbReference type="ARBA" id="ARBA00023004"/>
    </source>
</evidence>
<keyword evidence="3 6" id="KW-0349">Heme</keyword>
<dbReference type="GO" id="GO:0005506">
    <property type="term" value="F:iron ion binding"/>
    <property type="evidence" value="ECO:0007669"/>
    <property type="project" value="InterPro"/>
</dbReference>
<sequence>MMSQGARFSPTTMPNTSGIPVWAQILIVPIAFVALSIARHIINQLVFPNRDEPPLVFSWLPLIGSTLEYGLDPYKFYFKYQKKYGNIFSFVLVGRKHTVCLGTEGNNFVLNGAVSEISAADIYRSLTLPIFGKDVCYDCSPAKLMEQKKLLKYSLTPDKLDSFVPIFLDVMQNYVDNAKDFRGNEGTFDVIQSMAVTTIFTAAASLQGKEVREKLDHGLADLYHTLDLSFIPINFYLPGLPLPVNRRRDKAQKEIAAIYTNIIKSRREFGGEKAREGNDDMIWSLMRSTYKDGTPIPDHEIANLMIGLLMAGQHNSYSVGAWILFRLASRPDIQEELYQEQLQALGADLNVSKRDLVSRLPLHKMVVRETLRLHDPIHTVMRAVKVPLEFVSCDPETSSCRKYKIPTSHVLISAPGVTAQSAEFFPDPEKWEPKRWETMADFLEGTEKRGAMSAFLPFGAGRHRCVGEAFAYLQLSTITAFMVRNFVFRLMEGEGVPKTDYTAMITRPVAPARLRWERRIKA</sequence>
<comment type="cofactor">
    <cofactor evidence="1 6">
        <name>heme</name>
        <dbReference type="ChEBI" id="CHEBI:30413"/>
    </cofactor>
</comment>
<gene>
    <name evidence="9" type="ORF">NA56DRAFT_607947</name>
</gene>
<dbReference type="InterPro" id="IPR002403">
    <property type="entry name" value="Cyt_P450_E_grp-IV"/>
</dbReference>
<dbReference type="InterPro" id="IPR001128">
    <property type="entry name" value="Cyt_P450"/>
</dbReference>
<dbReference type="GO" id="GO:0016705">
    <property type="term" value="F:oxidoreductase activity, acting on paired donors, with incorporation or reduction of molecular oxygen"/>
    <property type="evidence" value="ECO:0007669"/>
    <property type="project" value="InterPro"/>
</dbReference>
<dbReference type="Proteomes" id="UP000235672">
    <property type="component" value="Unassembled WGS sequence"/>
</dbReference>
<evidence type="ECO:0000256" key="8">
    <source>
        <dbReference type="SAM" id="Phobius"/>
    </source>
</evidence>
<organism evidence="9 10">
    <name type="scientific">Hyaloscypha hepaticicola</name>
    <dbReference type="NCBI Taxonomy" id="2082293"/>
    <lineage>
        <taxon>Eukaryota</taxon>
        <taxon>Fungi</taxon>
        <taxon>Dikarya</taxon>
        <taxon>Ascomycota</taxon>
        <taxon>Pezizomycotina</taxon>
        <taxon>Leotiomycetes</taxon>
        <taxon>Helotiales</taxon>
        <taxon>Hyaloscyphaceae</taxon>
        <taxon>Hyaloscypha</taxon>
    </lineage>
</organism>
<dbReference type="PANTHER" id="PTHR24304:SF2">
    <property type="entry name" value="24-HYDROXYCHOLESTEROL 7-ALPHA-HYDROXYLASE"/>
    <property type="match status" value="1"/>
</dbReference>
<dbReference type="STRING" id="1745343.A0A2J6PPU9"/>
<comment type="similarity">
    <text evidence="2 7">Belongs to the cytochrome P450 family.</text>
</comment>
<evidence type="ECO:0000313" key="9">
    <source>
        <dbReference type="EMBL" id="PMD16057.1"/>
    </source>
</evidence>
<keyword evidence="9" id="KW-0808">Transferase</keyword>
<evidence type="ECO:0000256" key="1">
    <source>
        <dbReference type="ARBA" id="ARBA00001971"/>
    </source>
</evidence>
<evidence type="ECO:0000256" key="3">
    <source>
        <dbReference type="ARBA" id="ARBA00022617"/>
    </source>
</evidence>
<dbReference type="PANTHER" id="PTHR24304">
    <property type="entry name" value="CYTOCHROME P450 FAMILY 7"/>
    <property type="match status" value="1"/>
</dbReference>
<keyword evidence="7" id="KW-0560">Oxidoreductase</keyword>
<dbReference type="PROSITE" id="PS00086">
    <property type="entry name" value="CYTOCHROME_P450"/>
    <property type="match status" value="1"/>
</dbReference>
<protein>
    <submittedName>
        <fullName evidence="9">Euburicol 14 alpha-demethylase</fullName>
    </submittedName>
</protein>
<accession>A0A2J6PPU9</accession>
<dbReference type="Gene3D" id="1.10.630.10">
    <property type="entry name" value="Cytochrome P450"/>
    <property type="match status" value="1"/>
</dbReference>
<keyword evidence="4 6" id="KW-0479">Metal-binding</keyword>
<dbReference type="Pfam" id="PF00067">
    <property type="entry name" value="p450"/>
    <property type="match status" value="1"/>
</dbReference>
<keyword evidence="5 6" id="KW-0408">Iron</keyword>
<feature type="binding site" description="axial binding residue" evidence="6">
    <location>
        <position position="465"/>
    </location>
    <ligand>
        <name>heme</name>
        <dbReference type="ChEBI" id="CHEBI:30413"/>
    </ligand>
    <ligandPart>
        <name>Fe</name>
        <dbReference type="ChEBI" id="CHEBI:18248"/>
    </ligandPart>
</feature>
<dbReference type="PRINTS" id="PR00385">
    <property type="entry name" value="P450"/>
</dbReference>
<dbReference type="InterPro" id="IPR036396">
    <property type="entry name" value="Cyt_P450_sf"/>
</dbReference>
<dbReference type="AlphaFoldDB" id="A0A2J6PPU9"/>
<name>A0A2J6PPU9_9HELO</name>
<keyword evidence="8" id="KW-0812">Transmembrane</keyword>
<dbReference type="EMBL" id="KZ613508">
    <property type="protein sequence ID" value="PMD16057.1"/>
    <property type="molecule type" value="Genomic_DNA"/>
</dbReference>
<reference evidence="9 10" key="1">
    <citation type="submission" date="2016-05" db="EMBL/GenBank/DDBJ databases">
        <title>A degradative enzymes factory behind the ericoid mycorrhizal symbiosis.</title>
        <authorList>
            <consortium name="DOE Joint Genome Institute"/>
            <person name="Martino E."/>
            <person name="Morin E."/>
            <person name="Grelet G."/>
            <person name="Kuo A."/>
            <person name="Kohler A."/>
            <person name="Daghino S."/>
            <person name="Barry K."/>
            <person name="Choi C."/>
            <person name="Cichocki N."/>
            <person name="Clum A."/>
            <person name="Copeland A."/>
            <person name="Hainaut M."/>
            <person name="Haridas S."/>
            <person name="Labutti K."/>
            <person name="Lindquist E."/>
            <person name="Lipzen A."/>
            <person name="Khouja H.-R."/>
            <person name="Murat C."/>
            <person name="Ohm R."/>
            <person name="Olson A."/>
            <person name="Spatafora J."/>
            <person name="Veneault-Fourrey C."/>
            <person name="Henrissat B."/>
            <person name="Grigoriev I."/>
            <person name="Martin F."/>
            <person name="Perotto S."/>
        </authorList>
    </citation>
    <scope>NUCLEOTIDE SEQUENCE [LARGE SCALE GENOMIC DNA]</scope>
    <source>
        <strain evidence="9 10">UAMH 7357</strain>
    </source>
</reference>
<dbReference type="SUPFAM" id="SSF48264">
    <property type="entry name" value="Cytochrome P450"/>
    <property type="match status" value="1"/>
</dbReference>
<dbReference type="InterPro" id="IPR017972">
    <property type="entry name" value="Cyt_P450_CS"/>
</dbReference>
<dbReference type="GO" id="GO:0004497">
    <property type="term" value="F:monooxygenase activity"/>
    <property type="evidence" value="ECO:0007669"/>
    <property type="project" value="UniProtKB-KW"/>
</dbReference>
<dbReference type="PRINTS" id="PR00465">
    <property type="entry name" value="EP450IV"/>
</dbReference>
<keyword evidence="8" id="KW-1133">Transmembrane helix</keyword>
<dbReference type="GO" id="GO:0008168">
    <property type="term" value="F:methyltransferase activity"/>
    <property type="evidence" value="ECO:0007669"/>
    <property type="project" value="UniProtKB-KW"/>
</dbReference>
<feature type="transmembrane region" description="Helical" evidence="8">
    <location>
        <begin position="21"/>
        <end position="42"/>
    </location>
</feature>
<dbReference type="GO" id="GO:0032259">
    <property type="term" value="P:methylation"/>
    <property type="evidence" value="ECO:0007669"/>
    <property type="project" value="UniProtKB-KW"/>
</dbReference>
<evidence type="ECO:0000256" key="4">
    <source>
        <dbReference type="ARBA" id="ARBA00022723"/>
    </source>
</evidence>
<evidence type="ECO:0000313" key="10">
    <source>
        <dbReference type="Proteomes" id="UP000235672"/>
    </source>
</evidence>
<dbReference type="OrthoDB" id="1055148at2759"/>
<keyword evidence="7" id="KW-0503">Monooxygenase</keyword>
<evidence type="ECO:0000256" key="6">
    <source>
        <dbReference type="PIRSR" id="PIRSR602403-1"/>
    </source>
</evidence>
<evidence type="ECO:0000256" key="7">
    <source>
        <dbReference type="RuleBase" id="RU000461"/>
    </source>
</evidence>